<protein>
    <submittedName>
        <fullName evidence="1">PIG-L family deacetylase</fullName>
    </submittedName>
</protein>
<dbReference type="RefSeq" id="WP_165963021.1">
    <property type="nucleotide sequence ID" value="NZ_BAAAEN010000011.1"/>
</dbReference>
<reference evidence="2" key="1">
    <citation type="journal article" date="2019" name="Int. J. Syst. Evol. Microbiol.">
        <title>The Global Catalogue of Microorganisms (GCM) 10K type strain sequencing project: providing services to taxonomists for standard genome sequencing and annotation.</title>
        <authorList>
            <consortium name="The Broad Institute Genomics Platform"/>
            <consortium name="The Broad Institute Genome Sequencing Center for Infectious Disease"/>
            <person name="Wu L."/>
            <person name="Ma J."/>
        </authorList>
    </citation>
    <scope>NUCLEOTIDE SEQUENCE [LARGE SCALE GENOMIC DNA]</scope>
    <source>
        <strain evidence="2">JCM 14330</strain>
    </source>
</reference>
<keyword evidence="2" id="KW-1185">Reference proteome</keyword>
<dbReference type="InterPro" id="IPR024078">
    <property type="entry name" value="LmbE-like_dom_sf"/>
</dbReference>
<dbReference type="EMBL" id="BAAAEN010000011">
    <property type="protein sequence ID" value="GAA0511069.1"/>
    <property type="molecule type" value="Genomic_DNA"/>
</dbReference>
<evidence type="ECO:0000313" key="1">
    <source>
        <dbReference type="EMBL" id="GAA0511069.1"/>
    </source>
</evidence>
<proteinExistence type="predicted"/>
<accession>A0ABP3M0Q4</accession>
<name>A0ABP3M0Q4_9BURK</name>
<dbReference type="Proteomes" id="UP001501706">
    <property type="component" value="Unassembled WGS sequence"/>
</dbReference>
<gene>
    <name evidence="1" type="ORF">GCM10009097_30420</name>
</gene>
<dbReference type="Gene3D" id="3.40.50.10320">
    <property type="entry name" value="LmbE-like"/>
    <property type="match status" value="1"/>
</dbReference>
<sequence length="225" mass="24683">MSPSLSSLTIVSPHLDDAVFSCGTLLERTPGATVVTVFAGTPRDAPLTDWDRQCGFASAQAAMQARRTEDAKALAMLGASPVWLDLLDAQYGGAYRPEDIEQHLAPCLDRRRGGMVAVPLGLFHSDHQVVHEACLRLHAGHPELEWLCYEDALYRRLPGLLQDRLASLLRSGWRLTPVIAPTSASGAKARAVRAYASQLRAFGEGGYEDTDLPERLWRLERHDIG</sequence>
<organism evidence="1 2">
    <name type="scientific">Pigmentiphaga daeguensis</name>
    <dbReference type="NCBI Taxonomy" id="414049"/>
    <lineage>
        <taxon>Bacteria</taxon>
        <taxon>Pseudomonadati</taxon>
        <taxon>Pseudomonadota</taxon>
        <taxon>Betaproteobacteria</taxon>
        <taxon>Burkholderiales</taxon>
        <taxon>Alcaligenaceae</taxon>
        <taxon>Pigmentiphaga</taxon>
    </lineage>
</organism>
<dbReference type="Pfam" id="PF02585">
    <property type="entry name" value="PIG-L"/>
    <property type="match status" value="1"/>
</dbReference>
<dbReference type="SUPFAM" id="SSF102588">
    <property type="entry name" value="LmbE-like"/>
    <property type="match status" value="1"/>
</dbReference>
<evidence type="ECO:0000313" key="2">
    <source>
        <dbReference type="Proteomes" id="UP001501706"/>
    </source>
</evidence>
<comment type="caution">
    <text evidence="1">The sequence shown here is derived from an EMBL/GenBank/DDBJ whole genome shotgun (WGS) entry which is preliminary data.</text>
</comment>
<dbReference type="InterPro" id="IPR003737">
    <property type="entry name" value="GlcNAc_PI_deacetylase-related"/>
</dbReference>